<dbReference type="Pfam" id="PF26566">
    <property type="entry name" value="PH_40"/>
    <property type="match status" value="1"/>
</dbReference>
<name>A0A8J3GAM7_9BACT</name>
<evidence type="ECO:0000313" key="4">
    <source>
        <dbReference type="Proteomes" id="UP000598271"/>
    </source>
</evidence>
<dbReference type="EMBL" id="BMXF01000002">
    <property type="protein sequence ID" value="GHB71226.1"/>
    <property type="molecule type" value="Genomic_DNA"/>
</dbReference>
<reference evidence="3 4" key="1">
    <citation type="journal article" date="2014" name="Int. J. Syst. Evol. Microbiol.">
        <title>Complete genome sequence of Corynebacterium casei LMG S-19264T (=DSM 44701T), isolated from a smear-ripened cheese.</title>
        <authorList>
            <consortium name="US DOE Joint Genome Institute (JGI-PGF)"/>
            <person name="Walter F."/>
            <person name="Albersmeier A."/>
            <person name="Kalinowski J."/>
            <person name="Ruckert C."/>
        </authorList>
    </citation>
    <scope>NUCLEOTIDE SEQUENCE [LARGE SCALE GENOMIC DNA]</scope>
    <source>
        <strain evidence="3 4">KCTC 12866</strain>
    </source>
</reference>
<keyword evidence="1" id="KW-0812">Transmembrane</keyword>
<keyword evidence="1" id="KW-1133">Transmembrane helix</keyword>
<dbReference type="Proteomes" id="UP000598271">
    <property type="component" value="Unassembled WGS sequence"/>
</dbReference>
<keyword evidence="1" id="KW-0472">Membrane</keyword>
<evidence type="ECO:0000259" key="2">
    <source>
        <dbReference type="Pfam" id="PF26566"/>
    </source>
</evidence>
<protein>
    <recommendedName>
        <fullName evidence="2">PH domain-containing protein</fullName>
    </recommendedName>
</protein>
<feature type="transmembrane region" description="Helical" evidence="1">
    <location>
        <begin position="40"/>
        <end position="64"/>
    </location>
</feature>
<comment type="caution">
    <text evidence="3">The sequence shown here is derived from an EMBL/GenBank/DDBJ whole genome shotgun (WGS) entry which is preliminary data.</text>
</comment>
<gene>
    <name evidence="3" type="ORF">GCM10007390_26260</name>
</gene>
<feature type="domain" description="PH" evidence="2">
    <location>
        <begin position="33"/>
        <end position="168"/>
    </location>
</feature>
<feature type="transmembrane region" description="Helical" evidence="1">
    <location>
        <begin position="76"/>
        <end position="98"/>
    </location>
</feature>
<sequence>MLLFFVGPLVLFVRFGLKFSDETYEPRYQPRTYRTSFRDFFLTMESGLAIFLIIMGLLFIRLLTKPIINQSGQPDWTAYGILGLLTLMLFGVSVYILVLDLNYWEHTKDRVLIFDPEARTLIVHTDEGEYIIVERGIERVDIFSNQNHRNLREYYLFKLRDGRKLIITDKTKGAYAIFDFFNDIPEHRHKRLIPTISPANSETG</sequence>
<proteinExistence type="predicted"/>
<dbReference type="RefSeq" id="WP_189564923.1">
    <property type="nucleotide sequence ID" value="NZ_BMXF01000002.1"/>
</dbReference>
<dbReference type="InterPro" id="IPR058916">
    <property type="entry name" value="PH_40"/>
</dbReference>
<evidence type="ECO:0000313" key="3">
    <source>
        <dbReference type="EMBL" id="GHB71226.1"/>
    </source>
</evidence>
<evidence type="ECO:0000256" key="1">
    <source>
        <dbReference type="SAM" id="Phobius"/>
    </source>
</evidence>
<accession>A0A8J3GAM7</accession>
<dbReference type="AlphaFoldDB" id="A0A8J3GAM7"/>
<organism evidence="3 4">
    <name type="scientific">Persicitalea jodogahamensis</name>
    <dbReference type="NCBI Taxonomy" id="402147"/>
    <lineage>
        <taxon>Bacteria</taxon>
        <taxon>Pseudomonadati</taxon>
        <taxon>Bacteroidota</taxon>
        <taxon>Cytophagia</taxon>
        <taxon>Cytophagales</taxon>
        <taxon>Spirosomataceae</taxon>
        <taxon>Persicitalea</taxon>
    </lineage>
</organism>
<keyword evidence="4" id="KW-1185">Reference proteome</keyword>